<reference evidence="1" key="1">
    <citation type="submission" date="2020-06" db="EMBL/GenBank/DDBJ databases">
        <title>Draft genome of Bugula neritina, a colonial animal packing powerful symbionts and potential medicines.</title>
        <authorList>
            <person name="Rayko M."/>
        </authorList>
    </citation>
    <scope>NUCLEOTIDE SEQUENCE [LARGE SCALE GENOMIC DNA]</scope>
    <source>
        <strain evidence="1">Kwan_BN1</strain>
    </source>
</reference>
<dbReference type="Proteomes" id="UP000593567">
    <property type="component" value="Unassembled WGS sequence"/>
</dbReference>
<organism evidence="1 2">
    <name type="scientific">Bugula neritina</name>
    <name type="common">Brown bryozoan</name>
    <name type="synonym">Sertularia neritina</name>
    <dbReference type="NCBI Taxonomy" id="10212"/>
    <lineage>
        <taxon>Eukaryota</taxon>
        <taxon>Metazoa</taxon>
        <taxon>Spiralia</taxon>
        <taxon>Lophotrochozoa</taxon>
        <taxon>Bryozoa</taxon>
        <taxon>Gymnolaemata</taxon>
        <taxon>Cheilostomatida</taxon>
        <taxon>Flustrina</taxon>
        <taxon>Buguloidea</taxon>
        <taxon>Bugulidae</taxon>
        <taxon>Bugula</taxon>
    </lineage>
</organism>
<protein>
    <submittedName>
        <fullName evidence="1">Uncharacterized protein</fullName>
    </submittedName>
</protein>
<gene>
    <name evidence="1" type="ORF">EB796_004831</name>
</gene>
<accession>A0A7J7KF61</accession>
<name>A0A7J7KF61_BUGNE</name>
<sequence>MQAHTQVKILTQCNKQNLNYHYKQLQCSLSINSSSLFGCGLLASVLSNPLHFRSAFSAVDYNTFLTRFSRFIPNCLQQHPFV</sequence>
<evidence type="ECO:0000313" key="2">
    <source>
        <dbReference type="Proteomes" id="UP000593567"/>
    </source>
</evidence>
<dbReference type="EMBL" id="VXIV02000657">
    <property type="protein sequence ID" value="KAF6036865.1"/>
    <property type="molecule type" value="Genomic_DNA"/>
</dbReference>
<evidence type="ECO:0000313" key="1">
    <source>
        <dbReference type="EMBL" id="KAF6036865.1"/>
    </source>
</evidence>
<dbReference type="AlphaFoldDB" id="A0A7J7KF61"/>
<keyword evidence="2" id="KW-1185">Reference proteome</keyword>
<comment type="caution">
    <text evidence="1">The sequence shown here is derived from an EMBL/GenBank/DDBJ whole genome shotgun (WGS) entry which is preliminary data.</text>
</comment>
<proteinExistence type="predicted"/>